<protein>
    <recommendedName>
        <fullName evidence="2">ProQ/FinO domain-containing protein</fullName>
    </recommendedName>
</protein>
<dbReference type="EMBL" id="OQ829281">
    <property type="protein sequence ID" value="WHS68356.1"/>
    <property type="molecule type" value="Genomic_DNA"/>
</dbReference>
<dbReference type="Proteomes" id="UP001223176">
    <property type="component" value="Segment"/>
</dbReference>
<name>A0AAF0R9K5_9CAUD</name>
<dbReference type="InterPro" id="IPR016103">
    <property type="entry name" value="ProQ/FinO"/>
</dbReference>
<keyword evidence="4" id="KW-1185">Reference proteome</keyword>
<sequence length="250" mass="29508">MTTQRVKLRPVTPIQYDFYKRRMPELIEQFPLLFNKRFPEPLALGIADRLVDATLFTKEEIGHLLYVWCGRHEYLMMMCSTIYRMDLDLSYDLISDEHQQGYFKRVNGLNPKRIRQWARDFEIMYEMKPFTQMPDEQNPILREGYVQLPIPQFDAKLSSAIIHKPNDGNWYMTGRIWSDTHTHGNHPFRDGLSISTSRVVNIYEKVGTFFVETRNTKYRIIGPIGIDCDDNTFTLKQVKDELAQESIIQS</sequence>
<evidence type="ECO:0000313" key="4">
    <source>
        <dbReference type="Proteomes" id="UP001223176"/>
    </source>
</evidence>
<accession>A0AAF0R9K5</accession>
<evidence type="ECO:0000256" key="1">
    <source>
        <dbReference type="ARBA" id="ARBA00022884"/>
    </source>
</evidence>
<evidence type="ECO:0000259" key="2">
    <source>
        <dbReference type="Pfam" id="PF04352"/>
    </source>
</evidence>
<evidence type="ECO:0000313" key="3">
    <source>
        <dbReference type="EMBL" id="WHS68356.1"/>
    </source>
</evidence>
<dbReference type="Gene3D" id="1.10.1710.10">
    <property type="entry name" value="ProQ/FinO domain"/>
    <property type="match status" value="1"/>
</dbReference>
<proteinExistence type="predicted"/>
<organism evidence="3 4">
    <name type="scientific">phage PKM.Lu.22.1</name>
    <dbReference type="NCBI Taxonomy" id="3049197"/>
    <lineage>
        <taxon>Viruses</taxon>
        <taxon>Duplodnaviria</taxon>
        <taxon>Heunggongvirae</taxon>
        <taxon>Uroviricota</taxon>
        <taxon>Caudoviricetes</taxon>
        <taxon>Grimontviridae</taxon>
    </lineage>
</organism>
<dbReference type="InterPro" id="IPR036442">
    <property type="entry name" value="ProQ/FinO_sf"/>
</dbReference>
<reference evidence="3" key="1">
    <citation type="submission" date="2023-04" db="EMBL/GenBank/DDBJ databases">
        <title>Isolation and Characterization of Novel Plasmid-specific Phages Infecting Bacteria Carrying Diverse Conjugative Plasmids.</title>
        <authorList>
            <person name="Parra B."/>
            <person name="Cockx B."/>
            <person name="Lutz V.T."/>
            <person name="Bronsted L."/>
            <person name="Smets B.F."/>
            <person name="Dechesne A."/>
        </authorList>
    </citation>
    <scope>NUCLEOTIDE SEQUENCE</scope>
</reference>
<dbReference type="SUPFAM" id="SSF48657">
    <property type="entry name" value="FinO-like"/>
    <property type="match status" value="1"/>
</dbReference>
<dbReference type="Pfam" id="PF04352">
    <property type="entry name" value="ProQ"/>
    <property type="match status" value="1"/>
</dbReference>
<dbReference type="GO" id="GO:0003723">
    <property type="term" value="F:RNA binding"/>
    <property type="evidence" value="ECO:0007669"/>
    <property type="project" value="UniProtKB-KW"/>
</dbReference>
<feature type="domain" description="ProQ/FinO" evidence="2">
    <location>
        <begin position="24"/>
        <end position="100"/>
    </location>
</feature>
<keyword evidence="1" id="KW-0694">RNA-binding</keyword>